<keyword evidence="1" id="KW-0378">Hydrolase</keyword>
<dbReference type="RefSeq" id="WP_250584897.1">
    <property type="nucleotide sequence ID" value="NZ_JAKRVX010000004.1"/>
</dbReference>
<dbReference type="EMBL" id="JAKRVX010000004">
    <property type="protein sequence ID" value="MCL9817655.1"/>
    <property type="molecule type" value="Genomic_DNA"/>
</dbReference>
<dbReference type="AlphaFoldDB" id="A0AAE3FZB8"/>
<reference evidence="1" key="1">
    <citation type="journal article" date="2022" name="Syst. Appl. Microbiol.">
        <title>Natronocalculus amylovorans gen. nov., sp. nov., and Natranaeroarchaeum aerophilus sp. nov., dominant culturable amylolytic natronoarchaea from hypersaline soda lakes in southwestern Siberia.</title>
        <authorList>
            <person name="Sorokin D.Y."/>
            <person name="Elcheninov A.G."/>
            <person name="Khizhniak T.V."/>
            <person name="Koenen M."/>
            <person name="Bale N.J."/>
            <person name="Damste J.S.S."/>
            <person name="Kublanov I.V."/>
        </authorList>
    </citation>
    <scope>NUCLEOTIDE SEQUENCE</scope>
    <source>
        <strain evidence="1">AArc-St2</strain>
    </source>
</reference>
<protein>
    <submittedName>
        <fullName evidence="1">Exonuclease RecJ</fullName>
    </submittedName>
</protein>
<evidence type="ECO:0000313" key="2">
    <source>
        <dbReference type="Proteomes" id="UP001203207"/>
    </source>
</evidence>
<evidence type="ECO:0000313" key="1">
    <source>
        <dbReference type="EMBL" id="MCL9817655.1"/>
    </source>
</evidence>
<gene>
    <name evidence="1" type="ORF">AArcSt2_11930</name>
</gene>
<name>A0AAE3FZB8_9EURY</name>
<dbReference type="Proteomes" id="UP001203207">
    <property type="component" value="Unassembled WGS sequence"/>
</dbReference>
<reference evidence="1" key="2">
    <citation type="submission" date="2022-02" db="EMBL/GenBank/DDBJ databases">
        <authorList>
            <person name="Elcheninov A.G."/>
            <person name="Sorokin D.Y."/>
            <person name="Kublanov I.V."/>
        </authorList>
    </citation>
    <scope>NUCLEOTIDE SEQUENCE</scope>
    <source>
        <strain evidence="1">AArc-St2</strain>
    </source>
</reference>
<keyword evidence="2" id="KW-1185">Reference proteome</keyword>
<comment type="caution">
    <text evidence="1">The sequence shown here is derived from an EMBL/GenBank/DDBJ whole genome shotgun (WGS) entry which is preliminary data.</text>
</comment>
<keyword evidence="1" id="KW-0269">Exonuclease</keyword>
<proteinExistence type="predicted"/>
<accession>A0AAE3FZB8</accession>
<organism evidence="1 2">
    <name type="scientific">Natronocalculus amylovorans</name>
    <dbReference type="NCBI Taxonomy" id="2917812"/>
    <lineage>
        <taxon>Archaea</taxon>
        <taxon>Methanobacteriati</taxon>
        <taxon>Methanobacteriota</taxon>
        <taxon>Stenosarchaea group</taxon>
        <taxon>Halobacteria</taxon>
        <taxon>Halobacteriales</taxon>
        <taxon>Haloferacaceae</taxon>
        <taxon>Natronocalculus</taxon>
    </lineage>
</organism>
<keyword evidence="1" id="KW-0540">Nuclease</keyword>
<dbReference type="GO" id="GO:0004527">
    <property type="term" value="F:exonuclease activity"/>
    <property type="evidence" value="ECO:0007669"/>
    <property type="project" value="UniProtKB-KW"/>
</dbReference>
<sequence length="403" mass="41527">MSDAHAPPNAAPDALGVTANAIDTAEFVHLRTAPTGDAIAAASVLVAGLETRSIPYHARVTTGSTESDPSTDDIIVSIGTPQSETQQQHVLPTVGSDRPASVASAALVRELGIEPNPVIALAGVVAAGVTPGESGSGPLVDAAVQHRRVVQRPGVGRATHDLADGLAHSTLFHADFSGEPPAASALLSKLALPAELDDAARTRLASRVAIAATGGEHAETAANAIGQVLRPYETPNGPLATVEGLADVLETVSTAHPGIALAYALSPEYEPLKTAALDCWRSESKAAHNAIRSAQTGRYDGLVVVRTTVDRASVLSTVARIVATTRSKEPAVLVLGTAPIDDTHYGALRITTQQSAIHAMETVGSEFDAETTGTTQRAQIAIENGTEDKLESQLIAAVREVLK</sequence>